<dbReference type="InterPro" id="IPR057670">
    <property type="entry name" value="SH3_retrovirus"/>
</dbReference>
<feature type="domain" description="Integrase catalytic" evidence="4">
    <location>
        <begin position="374"/>
        <end position="535"/>
    </location>
</feature>
<dbReference type="GO" id="GO:0016787">
    <property type="term" value="F:hydrolase activity"/>
    <property type="evidence" value="ECO:0007669"/>
    <property type="project" value="UniProtKB-KW"/>
</dbReference>
<dbReference type="Pfam" id="PF00665">
    <property type="entry name" value="rve"/>
    <property type="match status" value="1"/>
</dbReference>
<dbReference type="InterPro" id="IPR025724">
    <property type="entry name" value="GAG-pre-integrase_dom"/>
</dbReference>
<evidence type="ECO:0000313" key="5">
    <source>
        <dbReference type="EMBL" id="KAJ9567715.1"/>
    </source>
</evidence>
<feature type="region of interest" description="Disordered" evidence="3">
    <location>
        <begin position="633"/>
        <end position="715"/>
    </location>
</feature>
<feature type="compositionally biased region" description="Low complexity" evidence="3">
    <location>
        <begin position="655"/>
        <end position="680"/>
    </location>
</feature>
<sequence length="915" mass="103672">MQQIKTIVDELAILGKKMDDEDVIDIILNGLDQSSYKPLLDAIHARDTLISFNELHEKLINHELSIAQQSATTGIHQPASVFYAQQSNRSGNGNKPWAQKPYNRATDNTMHLYANRQASNNSGLLPTPSPPTGNKPFLGKCQWCYQRGHSLMSCPNFKKVHPTIVIPPFNRNMQAKGAQVHTMTLNDGSDHTKWIFDSGASHHVTNDLNNLSFHAPYDGTEELVTILVFKSLILVFSYSIPLTHQLFLKMCYVFLLSKNIISISRLCLDNNLLMKFYSSVFVLKDLATKLKVLQGTSTKGMYELRSRNLSSSPSVFTMQRTNSTTWHHRLGHPHNKVFKILSSIVSFNSNVHEHCHACHVNKSHRLPFSDSSIISKSPLDLIFSDVWCSPIASFDNYKYYIVFVDHYTKYIWLYPLKLKSDSLSIFLRFQRLVENYFNRKIKQVYSDNGGEYIKLSSHFSSCGISHLTSLHIHRNTTDMPNDDIGTLLKPALLSHAKLPVTFWPFAFTTATYLINRLPTPTLNNSSPFLSLFKKHPNYNKLHSFGCLCYPWLRPYSPHKLHQRSTPCIFVGYSPTQSAYYTLDPVTYKIYTSRHVSFIETIFPFQQLSSSTTNSSINYDDWIPLSISIPSTTHPTTIDIPPSTPMQNNNSSHAHSTSIPPTSPTTQTNSSSLPTSLSIQNISPQDSIHTNSSLNTTIPPQQKPNTRSNPKPNTKYHNSDFLLYHATLSTSIEPSTISHALKHPSWRSKWVFRIKYNPDGTIDRFKARLVAKGFTQRPDIDYLETFSPVLKHATLRVVLSLAVSQGWVLRQLDINNAFLQGTLNEDVYMAQPPGFVDPAFPNHVCKLNKAIYGLKQASRAWYNELKSYLISHRFKPTICWVFRLTSDQTGTSHGSKNKLLIRTSNQTGLISGSIIV</sequence>
<feature type="compositionally biased region" description="Polar residues" evidence="3">
    <location>
        <begin position="681"/>
        <end position="715"/>
    </location>
</feature>
<organism evidence="5 6">
    <name type="scientific">Centaurea solstitialis</name>
    <name type="common">yellow star-thistle</name>
    <dbReference type="NCBI Taxonomy" id="347529"/>
    <lineage>
        <taxon>Eukaryota</taxon>
        <taxon>Viridiplantae</taxon>
        <taxon>Streptophyta</taxon>
        <taxon>Embryophyta</taxon>
        <taxon>Tracheophyta</taxon>
        <taxon>Spermatophyta</taxon>
        <taxon>Magnoliopsida</taxon>
        <taxon>eudicotyledons</taxon>
        <taxon>Gunneridae</taxon>
        <taxon>Pentapetalae</taxon>
        <taxon>asterids</taxon>
        <taxon>campanulids</taxon>
        <taxon>Asterales</taxon>
        <taxon>Asteraceae</taxon>
        <taxon>Carduoideae</taxon>
        <taxon>Cardueae</taxon>
        <taxon>Centaureinae</taxon>
        <taxon>Centaurea</taxon>
    </lineage>
</organism>
<dbReference type="InterPro" id="IPR036397">
    <property type="entry name" value="RNaseH_sf"/>
</dbReference>
<dbReference type="PANTHER" id="PTHR42648:SF26">
    <property type="entry name" value="INTEGRASE CATALYTIC DOMAIN-CONTAINING PROTEIN"/>
    <property type="match status" value="1"/>
</dbReference>
<dbReference type="GO" id="GO:0003676">
    <property type="term" value="F:nucleic acid binding"/>
    <property type="evidence" value="ECO:0007669"/>
    <property type="project" value="InterPro"/>
</dbReference>
<dbReference type="Gene3D" id="3.30.420.10">
    <property type="entry name" value="Ribonuclease H-like superfamily/Ribonuclease H"/>
    <property type="match status" value="1"/>
</dbReference>
<evidence type="ECO:0000256" key="1">
    <source>
        <dbReference type="ARBA" id="ARBA00022723"/>
    </source>
</evidence>
<protein>
    <recommendedName>
        <fullName evidence="4">Integrase catalytic domain-containing protein</fullName>
    </recommendedName>
</protein>
<name>A0AA38U716_9ASTR</name>
<dbReference type="InterPro" id="IPR013103">
    <property type="entry name" value="RVT_2"/>
</dbReference>
<evidence type="ECO:0000256" key="2">
    <source>
        <dbReference type="ARBA" id="ARBA00022801"/>
    </source>
</evidence>
<evidence type="ECO:0000313" key="6">
    <source>
        <dbReference type="Proteomes" id="UP001172457"/>
    </source>
</evidence>
<keyword evidence="2" id="KW-0378">Hydrolase</keyword>
<dbReference type="Pfam" id="PF13976">
    <property type="entry name" value="gag_pre-integrs"/>
    <property type="match status" value="1"/>
</dbReference>
<keyword evidence="1" id="KW-0479">Metal-binding</keyword>
<dbReference type="InterPro" id="IPR001584">
    <property type="entry name" value="Integrase_cat-core"/>
</dbReference>
<dbReference type="InterPro" id="IPR012337">
    <property type="entry name" value="RNaseH-like_sf"/>
</dbReference>
<evidence type="ECO:0000259" key="4">
    <source>
        <dbReference type="PROSITE" id="PS50994"/>
    </source>
</evidence>
<feature type="compositionally biased region" description="Polar residues" evidence="3">
    <location>
        <begin position="645"/>
        <end position="654"/>
    </location>
</feature>
<gene>
    <name evidence="5" type="ORF">OSB04_003681</name>
</gene>
<dbReference type="PANTHER" id="PTHR42648">
    <property type="entry name" value="TRANSPOSASE, PUTATIVE-RELATED"/>
    <property type="match status" value="1"/>
</dbReference>
<dbReference type="Pfam" id="PF14223">
    <property type="entry name" value="Retrotran_gag_2"/>
    <property type="match status" value="1"/>
</dbReference>
<comment type="caution">
    <text evidence="5">The sequence shown here is derived from an EMBL/GenBank/DDBJ whole genome shotgun (WGS) entry which is preliminary data.</text>
</comment>
<dbReference type="Proteomes" id="UP001172457">
    <property type="component" value="Chromosome 1"/>
</dbReference>
<keyword evidence="6" id="KW-1185">Reference proteome</keyword>
<dbReference type="GO" id="GO:0046872">
    <property type="term" value="F:metal ion binding"/>
    <property type="evidence" value="ECO:0007669"/>
    <property type="project" value="UniProtKB-KW"/>
</dbReference>
<dbReference type="AlphaFoldDB" id="A0AA38U716"/>
<reference evidence="5" key="1">
    <citation type="submission" date="2023-03" db="EMBL/GenBank/DDBJ databases">
        <title>Chromosome-scale reference genome and RAD-based genetic map of yellow starthistle (Centaurea solstitialis) reveal putative structural variation and QTLs associated with invader traits.</title>
        <authorList>
            <person name="Reatini B."/>
            <person name="Cang F.A."/>
            <person name="Jiang Q."/>
            <person name="Mckibben M.T.W."/>
            <person name="Barker M.S."/>
            <person name="Rieseberg L.H."/>
            <person name="Dlugosch K.M."/>
        </authorList>
    </citation>
    <scope>NUCLEOTIDE SEQUENCE</scope>
    <source>
        <strain evidence="5">CAN-66</strain>
        <tissue evidence="5">Leaf</tissue>
    </source>
</reference>
<dbReference type="PROSITE" id="PS50994">
    <property type="entry name" value="INTEGRASE"/>
    <property type="match status" value="1"/>
</dbReference>
<dbReference type="EMBL" id="JARYMX010000001">
    <property type="protein sequence ID" value="KAJ9567715.1"/>
    <property type="molecule type" value="Genomic_DNA"/>
</dbReference>
<dbReference type="Pfam" id="PF07727">
    <property type="entry name" value="RVT_2"/>
    <property type="match status" value="1"/>
</dbReference>
<accession>A0AA38U716</accession>
<dbReference type="SUPFAM" id="SSF56672">
    <property type="entry name" value="DNA/RNA polymerases"/>
    <property type="match status" value="1"/>
</dbReference>
<dbReference type="InterPro" id="IPR043502">
    <property type="entry name" value="DNA/RNA_pol_sf"/>
</dbReference>
<proteinExistence type="predicted"/>
<dbReference type="Pfam" id="PF25597">
    <property type="entry name" value="SH3_retrovirus"/>
    <property type="match status" value="1"/>
</dbReference>
<evidence type="ECO:0000256" key="3">
    <source>
        <dbReference type="SAM" id="MobiDB-lite"/>
    </source>
</evidence>
<dbReference type="InterPro" id="IPR039537">
    <property type="entry name" value="Retrotran_Ty1/copia-like"/>
</dbReference>
<dbReference type="GO" id="GO:0015074">
    <property type="term" value="P:DNA integration"/>
    <property type="evidence" value="ECO:0007669"/>
    <property type="project" value="InterPro"/>
</dbReference>
<dbReference type="SUPFAM" id="SSF53098">
    <property type="entry name" value="Ribonuclease H-like"/>
    <property type="match status" value="1"/>
</dbReference>